<keyword evidence="1" id="KW-0812">Transmembrane</keyword>
<dbReference type="Proteomes" id="UP001527181">
    <property type="component" value="Unassembled WGS sequence"/>
</dbReference>
<proteinExistence type="predicted"/>
<dbReference type="EMBL" id="JAMDNP010000011">
    <property type="protein sequence ID" value="MCY9760390.1"/>
    <property type="molecule type" value="Genomic_DNA"/>
</dbReference>
<keyword evidence="1" id="KW-1133">Transmembrane helix</keyword>
<gene>
    <name evidence="2" type="ORF">M5X12_07345</name>
</gene>
<evidence type="ECO:0000313" key="3">
    <source>
        <dbReference type="Proteomes" id="UP001527181"/>
    </source>
</evidence>
<sequence length="110" mass="12251">MEIINTLGGAPISEVTFWGYAFLFLLILGVALIFISFSEEDLLCFLFGAVSLIIAIVLFSNGVGIRETDKLTPTKYEVLLREGAVIDATKYEIVEQRGKIYVIQEREASE</sequence>
<comment type="caution">
    <text evidence="2">The sequence shown here is derived from an EMBL/GenBank/DDBJ whole genome shotgun (WGS) entry which is preliminary data.</text>
</comment>
<organism evidence="2 3">
    <name type="scientific">Paenibacillus alvei</name>
    <name type="common">Bacillus alvei</name>
    <dbReference type="NCBI Taxonomy" id="44250"/>
    <lineage>
        <taxon>Bacteria</taxon>
        <taxon>Bacillati</taxon>
        <taxon>Bacillota</taxon>
        <taxon>Bacilli</taxon>
        <taxon>Bacillales</taxon>
        <taxon>Paenibacillaceae</taxon>
        <taxon>Paenibacillus</taxon>
    </lineage>
</organism>
<evidence type="ECO:0008006" key="4">
    <source>
        <dbReference type="Google" id="ProtNLM"/>
    </source>
</evidence>
<feature type="transmembrane region" description="Helical" evidence="1">
    <location>
        <begin position="17"/>
        <end position="35"/>
    </location>
</feature>
<evidence type="ECO:0000256" key="1">
    <source>
        <dbReference type="SAM" id="Phobius"/>
    </source>
</evidence>
<keyword evidence="3" id="KW-1185">Reference proteome</keyword>
<evidence type="ECO:0000313" key="2">
    <source>
        <dbReference type="EMBL" id="MCY9760390.1"/>
    </source>
</evidence>
<protein>
    <recommendedName>
        <fullName evidence="4">NfeD-like C-terminal domain-containing protein</fullName>
    </recommendedName>
</protein>
<keyword evidence="1" id="KW-0472">Membrane</keyword>
<feature type="transmembrane region" description="Helical" evidence="1">
    <location>
        <begin position="42"/>
        <end position="63"/>
    </location>
</feature>
<reference evidence="2 3" key="1">
    <citation type="submission" date="2022-05" db="EMBL/GenBank/DDBJ databases">
        <title>Genome Sequencing of Bee-Associated Microbes.</title>
        <authorList>
            <person name="Dunlap C."/>
        </authorList>
    </citation>
    <scope>NUCLEOTIDE SEQUENCE [LARGE SCALE GENOMIC DNA]</scope>
    <source>
        <strain evidence="2 3">NRRL B-04010</strain>
    </source>
</reference>
<accession>A0ABT4GUL6</accession>
<name>A0ABT4GUL6_PAEAL</name>
<dbReference type="RefSeq" id="WP_268599569.1">
    <property type="nucleotide sequence ID" value="NZ_JAMDNP010000011.1"/>
</dbReference>